<proteinExistence type="predicted"/>
<dbReference type="GO" id="GO:0005856">
    <property type="term" value="C:cytoskeleton"/>
    <property type="evidence" value="ECO:0007669"/>
    <property type="project" value="UniProtKB-SubCell"/>
</dbReference>
<dbReference type="Pfam" id="PF13516">
    <property type="entry name" value="LRR_6"/>
    <property type="match status" value="2"/>
</dbReference>
<gene>
    <name evidence="4" type="ORF">GSOID_T00032053001</name>
</gene>
<dbReference type="PANTHER" id="PTHR24107">
    <property type="entry name" value="YNEIN REGULATORY COMPLEX SUBUNIT 5"/>
    <property type="match status" value="1"/>
</dbReference>
<keyword evidence="2" id="KW-0963">Cytoplasm</keyword>
<protein>
    <submittedName>
        <fullName evidence="4">Uncharacterized protein</fullName>
    </submittedName>
</protein>
<keyword evidence="3" id="KW-0206">Cytoskeleton</keyword>
<evidence type="ECO:0000256" key="1">
    <source>
        <dbReference type="ARBA" id="ARBA00004245"/>
    </source>
</evidence>
<dbReference type="InterPro" id="IPR001611">
    <property type="entry name" value="Leu-rich_rpt"/>
</dbReference>
<dbReference type="PANTHER" id="PTHR24107:SF20">
    <property type="entry name" value="DYNEIN REGULATORY COMPLEX SUBUNIT 5"/>
    <property type="match status" value="1"/>
</dbReference>
<name>E4YAX3_OIKDI</name>
<reference evidence="4" key="1">
    <citation type="journal article" date="2010" name="Science">
        <title>Plasticity of animal genome architecture unmasked by rapid evolution of a pelagic tunicate.</title>
        <authorList>
            <person name="Denoeud F."/>
            <person name="Henriet S."/>
            <person name="Mungpakdee S."/>
            <person name="Aury J.M."/>
            <person name="Da Silva C."/>
            <person name="Brinkmann H."/>
            <person name="Mikhaleva J."/>
            <person name="Olsen L.C."/>
            <person name="Jubin C."/>
            <person name="Canestro C."/>
            <person name="Bouquet J.M."/>
            <person name="Danks G."/>
            <person name="Poulain J."/>
            <person name="Campsteijn C."/>
            <person name="Adamski M."/>
            <person name="Cross I."/>
            <person name="Yadetie F."/>
            <person name="Muffato M."/>
            <person name="Louis A."/>
            <person name="Butcher S."/>
            <person name="Tsagkogeorga G."/>
            <person name="Konrad A."/>
            <person name="Singh S."/>
            <person name="Jensen M.F."/>
            <person name="Cong E.H."/>
            <person name="Eikeseth-Otteraa H."/>
            <person name="Noel B."/>
            <person name="Anthouard V."/>
            <person name="Porcel B.M."/>
            <person name="Kachouri-Lafond R."/>
            <person name="Nishino A."/>
            <person name="Ugolini M."/>
            <person name="Chourrout P."/>
            <person name="Nishida H."/>
            <person name="Aasland R."/>
            <person name="Huzurbazar S."/>
            <person name="Westhof E."/>
            <person name="Delsuc F."/>
            <person name="Lehrach H."/>
            <person name="Reinhardt R."/>
            <person name="Weissenbach J."/>
            <person name="Roy S.W."/>
            <person name="Artiguenave F."/>
            <person name="Postlethwait J.H."/>
            <person name="Manak J.R."/>
            <person name="Thompson E.M."/>
            <person name="Jaillon O."/>
            <person name="Du Pasquier L."/>
            <person name="Boudinot P."/>
            <person name="Liberles D.A."/>
            <person name="Volff J.N."/>
            <person name="Philippe H."/>
            <person name="Lenhard B."/>
            <person name="Roest Crollius H."/>
            <person name="Wincker P."/>
            <person name="Chourrout D."/>
        </authorList>
    </citation>
    <scope>NUCLEOTIDE SEQUENCE [LARGE SCALE GENOMIC DNA]</scope>
</reference>
<dbReference type="InterPro" id="IPR032675">
    <property type="entry name" value="LRR_dom_sf"/>
</dbReference>
<dbReference type="SUPFAM" id="SSF52047">
    <property type="entry name" value="RNI-like"/>
    <property type="match status" value="1"/>
</dbReference>
<sequence>MPAVMTRRIIAEDDEWTLQTVPFLRQMALKTIVANWNDFPHFAELPGEKERSVLVEKLALDVPLEKAVLIDDNTYWKRRADTKWPVYDIARYGGSYKRMFLEKTLEETIEHFVPNRSDSDELRRIVNLAKSEVVKLNIEQILPPIPDIKEINEEDDDDDDSPSHLDLTPVVAELKKLEEFSIQFGVKNVGMNFEWGFFTLTQYDALMISSTMRACPQLQVLRLTESRLDDGNARLIVKSLLKHPNLRVLDLRRNHLRCSAARAIAKLVSTVNTWSDWKCAFERSHETQKLNLTQNFINDIGGELICDALESNSTLTHLHIAANNFGEGFGKALSSVLAKNETLEEVLLASCNIGEESGKNIQHAMRSNTTLTSFDLRLTGITPDSEHAILLKVEENQSN</sequence>
<dbReference type="Proteomes" id="UP000011014">
    <property type="component" value="Unassembled WGS sequence"/>
</dbReference>
<organism evidence="4">
    <name type="scientific">Oikopleura dioica</name>
    <name type="common">Tunicate</name>
    <dbReference type="NCBI Taxonomy" id="34765"/>
    <lineage>
        <taxon>Eukaryota</taxon>
        <taxon>Metazoa</taxon>
        <taxon>Chordata</taxon>
        <taxon>Tunicata</taxon>
        <taxon>Appendicularia</taxon>
        <taxon>Copelata</taxon>
        <taxon>Oikopleuridae</taxon>
        <taxon>Oikopleura</taxon>
    </lineage>
</organism>
<evidence type="ECO:0000313" key="4">
    <source>
        <dbReference type="EMBL" id="CBY32710.1"/>
    </source>
</evidence>
<comment type="subcellular location">
    <subcellularLocation>
        <location evidence="1">Cytoplasm</location>
        <location evidence="1">Cytoskeleton</location>
    </subcellularLocation>
</comment>
<dbReference type="Gene3D" id="3.80.10.10">
    <property type="entry name" value="Ribonuclease Inhibitor"/>
    <property type="match status" value="2"/>
</dbReference>
<accession>E4YAX3</accession>
<dbReference type="EMBL" id="FN654366">
    <property type="protein sequence ID" value="CBY32710.1"/>
    <property type="molecule type" value="Genomic_DNA"/>
</dbReference>
<dbReference type="AlphaFoldDB" id="E4YAX3"/>
<evidence type="ECO:0000256" key="2">
    <source>
        <dbReference type="ARBA" id="ARBA00022490"/>
    </source>
</evidence>
<dbReference type="SMART" id="SM00368">
    <property type="entry name" value="LRR_RI"/>
    <property type="match status" value="4"/>
</dbReference>
<evidence type="ECO:0000256" key="3">
    <source>
        <dbReference type="ARBA" id="ARBA00023212"/>
    </source>
</evidence>
<dbReference type="InterPro" id="IPR052410">
    <property type="entry name" value="DRC5"/>
</dbReference>